<reference evidence="1" key="1">
    <citation type="submission" date="2016-12" db="EMBL/GenBank/DDBJ databases">
        <title>Characterization of a Plasmid Isolated from Enterococcus faecalis found in the Fecal Material of a Blue Whale.</title>
        <authorList>
            <person name="McLaughlin R."/>
        </authorList>
    </citation>
    <scope>NUCLEOTIDE SEQUENCE</scope>
    <source>
        <strain evidence="1">3</strain>
        <plasmid evidence="1">pGTC3</plasmid>
    </source>
</reference>
<accession>A0A1W6QXM2</accession>
<name>A0A1W6QXM2_ENTFL</name>
<keyword evidence="1" id="KW-0614">Plasmid</keyword>
<protein>
    <submittedName>
        <fullName evidence="1">Bacteriocin immunity protein</fullName>
    </submittedName>
</protein>
<sequence length="90" mass="10219">MDIKKKEVLEKTIQLTNNGLANPQISSDKNLNDLLLRIRNEALSGEVFYDLKKELQPTVSGFTLRNNFQTPSELLELLTLIQTPKGWSGF</sequence>
<dbReference type="SUPFAM" id="SSF109797">
    <property type="entry name" value="Bacteriocin immunity protein-like"/>
    <property type="match status" value="1"/>
</dbReference>
<dbReference type="AlphaFoldDB" id="A0A1W6QXM2"/>
<dbReference type="EMBL" id="KY303941">
    <property type="protein sequence ID" value="ARO46220.1"/>
    <property type="molecule type" value="Genomic_DNA"/>
</dbReference>
<proteinExistence type="predicted"/>
<evidence type="ECO:0000313" key="1">
    <source>
        <dbReference type="EMBL" id="ARO46220.1"/>
    </source>
</evidence>
<organism evidence="1">
    <name type="scientific">Enterococcus faecalis</name>
    <name type="common">Streptococcus faecalis</name>
    <dbReference type="NCBI Taxonomy" id="1351"/>
    <lineage>
        <taxon>Bacteria</taxon>
        <taxon>Bacillati</taxon>
        <taxon>Bacillota</taxon>
        <taxon>Bacilli</taxon>
        <taxon>Lactobacillales</taxon>
        <taxon>Enterococcaceae</taxon>
        <taxon>Enterococcus</taxon>
    </lineage>
</organism>
<geneLocation type="plasmid" evidence="1">
    <name>pGTC3</name>
</geneLocation>